<comment type="catalytic activity">
    <reaction evidence="12 14">
        <text>5-amino-6-(5-phospho-D-ribitylamino)uracil + NADP(+) = 5-amino-6-(5-phospho-D-ribosylamino)uracil + NADPH + H(+)</text>
        <dbReference type="Rhea" id="RHEA:17845"/>
        <dbReference type="ChEBI" id="CHEBI:15378"/>
        <dbReference type="ChEBI" id="CHEBI:57783"/>
        <dbReference type="ChEBI" id="CHEBI:58349"/>
        <dbReference type="ChEBI" id="CHEBI:58421"/>
        <dbReference type="ChEBI" id="CHEBI:58453"/>
        <dbReference type="EC" id="1.1.1.193"/>
    </reaction>
</comment>
<evidence type="ECO:0000256" key="11">
    <source>
        <dbReference type="ARBA" id="ARBA00023268"/>
    </source>
</evidence>
<comment type="cofactor">
    <cofactor evidence="14">
        <name>Zn(2+)</name>
        <dbReference type="ChEBI" id="CHEBI:29105"/>
    </cofactor>
    <text evidence="14">Binds 1 zinc ion.</text>
</comment>
<dbReference type="Pfam" id="PF00383">
    <property type="entry name" value="dCMP_cyt_deam_1"/>
    <property type="match status" value="1"/>
</dbReference>
<dbReference type="PANTHER" id="PTHR38011:SF7">
    <property type="entry name" value="2,5-DIAMINO-6-RIBOSYLAMINO-4(3H)-PYRIMIDINONE 5'-PHOSPHATE REDUCTASE"/>
    <property type="match status" value="1"/>
</dbReference>
<dbReference type="SUPFAM" id="SSF53927">
    <property type="entry name" value="Cytidine deaminase-like"/>
    <property type="match status" value="1"/>
</dbReference>
<keyword evidence="11" id="KW-0511">Multifunctional enzyme</keyword>
<dbReference type="InterPro" id="IPR016193">
    <property type="entry name" value="Cytidine_deaminase-like"/>
</dbReference>
<dbReference type="Gene3D" id="3.40.140.10">
    <property type="entry name" value="Cytidine Deaminase, domain 2"/>
    <property type="match status" value="1"/>
</dbReference>
<evidence type="ECO:0000313" key="17">
    <source>
        <dbReference type="Proteomes" id="UP000741863"/>
    </source>
</evidence>
<dbReference type="SUPFAM" id="SSF53597">
    <property type="entry name" value="Dihydrofolate reductase-like"/>
    <property type="match status" value="1"/>
</dbReference>
<evidence type="ECO:0000256" key="9">
    <source>
        <dbReference type="ARBA" id="ARBA00022857"/>
    </source>
</evidence>
<evidence type="ECO:0000256" key="10">
    <source>
        <dbReference type="ARBA" id="ARBA00023002"/>
    </source>
</evidence>
<keyword evidence="6 14" id="KW-0686">Riboflavin biosynthesis</keyword>
<dbReference type="InterPro" id="IPR002125">
    <property type="entry name" value="CMP_dCMP_dom"/>
</dbReference>
<accession>A0ABS2PCG3</accession>
<dbReference type="RefSeq" id="WP_204697472.1">
    <property type="nucleotide sequence ID" value="NZ_JAFBEC010000005.1"/>
</dbReference>
<comment type="caution">
    <text evidence="16">The sequence shown here is derived from an EMBL/GenBank/DDBJ whole genome shotgun (WGS) entry which is preliminary data.</text>
</comment>
<comment type="pathway">
    <text evidence="3 14">Cofactor biosynthesis; riboflavin biosynthesis; 5-amino-6-(D-ribitylamino)uracil from GTP: step 3/4.</text>
</comment>
<comment type="similarity">
    <text evidence="4 14">In the N-terminal section; belongs to the cytidine and deoxycytidylate deaminase family.</text>
</comment>
<evidence type="ECO:0000256" key="4">
    <source>
        <dbReference type="ARBA" id="ARBA00005259"/>
    </source>
</evidence>
<evidence type="ECO:0000256" key="7">
    <source>
        <dbReference type="ARBA" id="ARBA00022723"/>
    </source>
</evidence>
<dbReference type="CDD" id="cd01284">
    <property type="entry name" value="Riboflavin_deaminase-reductase"/>
    <property type="match status" value="1"/>
</dbReference>
<dbReference type="InterPro" id="IPR016192">
    <property type="entry name" value="APOBEC/CMP_deaminase_Zn-bd"/>
</dbReference>
<gene>
    <name evidence="16" type="ORF">JOD17_002076</name>
</gene>
<keyword evidence="7 14" id="KW-0479">Metal-binding</keyword>
<dbReference type="InterPro" id="IPR004794">
    <property type="entry name" value="Eubact_RibD"/>
</dbReference>
<dbReference type="NCBIfam" id="TIGR00326">
    <property type="entry name" value="eubact_ribD"/>
    <property type="match status" value="1"/>
</dbReference>
<dbReference type="GO" id="GO:0008835">
    <property type="term" value="F:diaminohydroxyphosphoribosylaminopyrimidine deaminase activity"/>
    <property type="evidence" value="ECO:0007669"/>
    <property type="project" value="UniProtKB-EC"/>
</dbReference>
<dbReference type="EC" id="3.5.4.26" evidence="14"/>
<dbReference type="PROSITE" id="PS51747">
    <property type="entry name" value="CYT_DCMP_DEAMINASES_2"/>
    <property type="match status" value="1"/>
</dbReference>
<proteinExistence type="inferred from homology"/>
<dbReference type="PIRSF" id="PIRSF006769">
    <property type="entry name" value="RibD"/>
    <property type="match status" value="1"/>
</dbReference>
<evidence type="ECO:0000256" key="2">
    <source>
        <dbReference type="ARBA" id="ARBA00004882"/>
    </source>
</evidence>
<dbReference type="InterPro" id="IPR024072">
    <property type="entry name" value="DHFR-like_dom_sf"/>
</dbReference>
<dbReference type="PROSITE" id="PS00903">
    <property type="entry name" value="CYT_DCMP_DEAMINASES_1"/>
    <property type="match status" value="1"/>
</dbReference>
<evidence type="ECO:0000256" key="14">
    <source>
        <dbReference type="PIRNR" id="PIRNR006769"/>
    </source>
</evidence>
<evidence type="ECO:0000256" key="6">
    <source>
        <dbReference type="ARBA" id="ARBA00022619"/>
    </source>
</evidence>
<protein>
    <recommendedName>
        <fullName evidence="14">Riboflavin biosynthesis protein RibD</fullName>
    </recommendedName>
    <domain>
        <recommendedName>
            <fullName evidence="14">Diaminohydroxyphosphoribosylaminopyrimidine deaminase</fullName>
            <shortName evidence="14">DRAP deaminase</shortName>
            <ecNumber evidence="14">3.5.4.26</ecNumber>
        </recommendedName>
        <alternativeName>
            <fullName evidence="14">Riboflavin-specific deaminase</fullName>
        </alternativeName>
    </domain>
    <domain>
        <recommendedName>
            <fullName evidence="14">5-amino-6-(5-phosphoribosylamino)uracil reductase</fullName>
            <ecNumber evidence="14">1.1.1.193</ecNumber>
        </recommendedName>
        <alternativeName>
            <fullName evidence="14">HTP reductase</fullName>
        </alternativeName>
    </domain>
</protein>
<evidence type="ECO:0000313" key="16">
    <source>
        <dbReference type="EMBL" id="MBM7632982.1"/>
    </source>
</evidence>
<comment type="function">
    <text evidence="1 14">Converts 2,5-diamino-6-(ribosylamino)-4(3h)-pyrimidinone 5'-phosphate into 5-amino-6-(ribosylamino)-2,4(1h,3h)-pyrimidinedione 5'-phosphate.</text>
</comment>
<evidence type="ECO:0000256" key="12">
    <source>
        <dbReference type="ARBA" id="ARBA00049861"/>
    </source>
</evidence>
<evidence type="ECO:0000256" key="13">
    <source>
        <dbReference type="ARBA" id="ARBA00049886"/>
    </source>
</evidence>
<evidence type="ECO:0000256" key="5">
    <source>
        <dbReference type="ARBA" id="ARBA00007417"/>
    </source>
</evidence>
<comment type="pathway">
    <text evidence="2 14">Cofactor biosynthesis; riboflavin biosynthesis; 5-amino-6-(D-ribitylamino)uracil from GTP: step 2/4.</text>
</comment>
<comment type="similarity">
    <text evidence="5 14">In the C-terminal section; belongs to the HTP reductase family.</text>
</comment>
<keyword evidence="9 14" id="KW-0521">NADP</keyword>
<dbReference type="NCBIfam" id="TIGR00227">
    <property type="entry name" value="ribD_Cterm"/>
    <property type="match status" value="1"/>
</dbReference>
<dbReference type="InterPro" id="IPR002734">
    <property type="entry name" value="RibDG_C"/>
</dbReference>
<evidence type="ECO:0000256" key="1">
    <source>
        <dbReference type="ARBA" id="ARBA00002151"/>
    </source>
</evidence>
<dbReference type="InterPro" id="IPR050765">
    <property type="entry name" value="Riboflavin_Biosynth_HTPR"/>
</dbReference>
<comment type="catalytic activity">
    <reaction evidence="13 14">
        <text>2,5-diamino-6-hydroxy-4-(5-phosphoribosylamino)-pyrimidine + H2O + H(+) = 5-amino-6-(5-phospho-D-ribosylamino)uracil + NH4(+)</text>
        <dbReference type="Rhea" id="RHEA:21868"/>
        <dbReference type="ChEBI" id="CHEBI:15377"/>
        <dbReference type="ChEBI" id="CHEBI:15378"/>
        <dbReference type="ChEBI" id="CHEBI:28938"/>
        <dbReference type="ChEBI" id="CHEBI:58453"/>
        <dbReference type="ChEBI" id="CHEBI:58614"/>
        <dbReference type="EC" id="3.5.4.26"/>
    </reaction>
</comment>
<sequence length="357" mass="39006">MSNQNEYMKFALEQAKMVRGQTSPNPTVGAVIVNEGEVIGVGAHLRAGEAHAEIHALQMAGERARGSTLYVTLEPCQHRGRTGPCTTAIIQANVSQVVIAMLDPNPEMQGKSVKVLQRSGIHVEVGVLEEEARHMNRVYIHWMKTKKPYVTLKMAGSLDGKTATSQGESQWITSPASRSDGHVERKNHDAILVGVETVIQDNPALTSRDPYVQPIRVVLDRNLRIPRSSKLLTDDYPTIIYTEQPSAFETTKQIVTLSKVTPDSVLQDLGNRNITSLLVEGGATIHGAFFTDRVVQRTITYLAPKLIGGVGAHGFIAGSGALQLKDALQVTYECIEHIDGDIKITAIVGEEDVYRHC</sequence>
<evidence type="ECO:0000256" key="3">
    <source>
        <dbReference type="ARBA" id="ARBA00004910"/>
    </source>
</evidence>
<dbReference type="PANTHER" id="PTHR38011">
    <property type="entry name" value="DIHYDROFOLATE REDUCTASE FAMILY PROTEIN (AFU_ORTHOLOGUE AFUA_8G06820)"/>
    <property type="match status" value="1"/>
</dbReference>
<reference evidence="16 17" key="1">
    <citation type="submission" date="2021-01" db="EMBL/GenBank/DDBJ databases">
        <title>Genomic Encyclopedia of Type Strains, Phase IV (KMG-IV): sequencing the most valuable type-strain genomes for metagenomic binning, comparative biology and taxonomic classification.</title>
        <authorList>
            <person name="Goeker M."/>
        </authorList>
    </citation>
    <scope>NUCLEOTIDE SEQUENCE [LARGE SCALE GENOMIC DNA]</scope>
    <source>
        <strain evidence="16 17">DSM 25540</strain>
    </source>
</reference>
<dbReference type="GO" id="GO:0008703">
    <property type="term" value="F:5-amino-6-(5-phosphoribosylamino)uracil reductase activity"/>
    <property type="evidence" value="ECO:0007669"/>
    <property type="project" value="UniProtKB-EC"/>
</dbReference>
<evidence type="ECO:0000259" key="15">
    <source>
        <dbReference type="PROSITE" id="PS51747"/>
    </source>
</evidence>
<dbReference type="Gene3D" id="3.40.430.10">
    <property type="entry name" value="Dihydrofolate Reductase, subunit A"/>
    <property type="match status" value="1"/>
</dbReference>
<name>A0ABS2PCG3_9BACL</name>
<evidence type="ECO:0000256" key="8">
    <source>
        <dbReference type="ARBA" id="ARBA00022833"/>
    </source>
</evidence>
<keyword evidence="17" id="KW-1185">Reference proteome</keyword>
<dbReference type="InterPro" id="IPR011549">
    <property type="entry name" value="RibD_C"/>
</dbReference>
<keyword evidence="14 16" id="KW-0378">Hydrolase</keyword>
<dbReference type="EC" id="1.1.1.193" evidence="14"/>
<dbReference type="EMBL" id="JAFBEC010000005">
    <property type="protein sequence ID" value="MBM7632982.1"/>
    <property type="molecule type" value="Genomic_DNA"/>
</dbReference>
<keyword evidence="10 14" id="KW-0560">Oxidoreductase</keyword>
<dbReference type="Pfam" id="PF01872">
    <property type="entry name" value="RibD_C"/>
    <property type="match status" value="1"/>
</dbReference>
<feature type="domain" description="CMP/dCMP-type deaminase" evidence="15">
    <location>
        <begin position="2"/>
        <end position="115"/>
    </location>
</feature>
<keyword evidence="8 14" id="KW-0862">Zinc</keyword>
<dbReference type="Proteomes" id="UP000741863">
    <property type="component" value="Unassembled WGS sequence"/>
</dbReference>
<organism evidence="16 17">
    <name type="scientific">Geomicrobium sediminis</name>
    <dbReference type="NCBI Taxonomy" id="1347788"/>
    <lineage>
        <taxon>Bacteria</taxon>
        <taxon>Bacillati</taxon>
        <taxon>Bacillota</taxon>
        <taxon>Bacilli</taxon>
        <taxon>Bacillales</taxon>
        <taxon>Geomicrobium</taxon>
    </lineage>
</organism>